<accession>A0A2C9LR23</accession>
<dbReference type="Proteomes" id="UP000076420">
    <property type="component" value="Unassembled WGS sequence"/>
</dbReference>
<evidence type="ECO:0000256" key="2">
    <source>
        <dbReference type="ARBA" id="ARBA00017475"/>
    </source>
</evidence>
<name>A0A2C9LR23_BIOGL</name>
<evidence type="ECO:0000256" key="1">
    <source>
        <dbReference type="ARBA" id="ARBA00007462"/>
    </source>
</evidence>
<dbReference type="GO" id="GO:0000460">
    <property type="term" value="P:maturation of 5.8S rRNA"/>
    <property type="evidence" value="ECO:0007669"/>
    <property type="project" value="TreeGrafter"/>
</dbReference>
<sequence length="251" mass="28452">MTKNKNEAVQFDSNSEDSCAESENEDRLSSESDKDSEEGHQKSDGKSGMAGVIARILSKDISKSNRVLLAKGKTNKEIIKDISERKRLREEKQEDTAVTKSKITKSNKESDYFKEEKRKIWESMGRKIPSVLDNPKEIKLKKIATQGMVQLFSSVNEHQKMIKEKLSYVGSSERKKDQVMSEFTKGKFLDLLKKDPKKPQATDSSGKWDVLKDDYMMGANLKDWDKADNSDSDAAEGEESMEADDFLSDDD</sequence>
<dbReference type="GO" id="GO:0030687">
    <property type="term" value="C:preribosome, large subunit precursor"/>
    <property type="evidence" value="ECO:0007669"/>
    <property type="project" value="TreeGrafter"/>
</dbReference>
<feature type="region of interest" description="Disordered" evidence="3">
    <location>
        <begin position="222"/>
        <end position="251"/>
    </location>
</feature>
<feature type="compositionally biased region" description="Acidic residues" evidence="3">
    <location>
        <begin position="230"/>
        <end position="251"/>
    </location>
</feature>
<evidence type="ECO:0000313" key="4">
    <source>
        <dbReference type="EnsemblMetazoa" id="BGLB033985-PA"/>
    </source>
</evidence>
<proteinExistence type="inferred from homology"/>
<dbReference type="PANTHER" id="PTHR13245:SF14">
    <property type="entry name" value="RRP15-LIKE PROTEIN"/>
    <property type="match status" value="1"/>
</dbReference>
<evidence type="ECO:0000313" key="5">
    <source>
        <dbReference type="Proteomes" id="UP000076420"/>
    </source>
</evidence>
<feature type="compositionally biased region" description="Basic and acidic residues" evidence="3">
    <location>
        <begin position="25"/>
        <end position="45"/>
    </location>
</feature>
<dbReference type="PANTHER" id="PTHR13245">
    <property type="entry name" value="RRP15-LIKE PROTEIN"/>
    <property type="match status" value="1"/>
</dbReference>
<dbReference type="AlphaFoldDB" id="A0A2C9LR23"/>
<dbReference type="VEuPathDB" id="VectorBase:BGLAX_039162"/>
<comment type="similarity">
    <text evidence="1">Belongs to the RRP15 family.</text>
</comment>
<evidence type="ECO:0000256" key="3">
    <source>
        <dbReference type="SAM" id="MobiDB-lite"/>
    </source>
</evidence>
<dbReference type="KEGG" id="bgt:106057225"/>
<gene>
    <name evidence="4" type="primary">106057225</name>
</gene>
<dbReference type="InterPro" id="IPR012459">
    <property type="entry name" value="Rrp15"/>
</dbReference>
<feature type="region of interest" description="Disordered" evidence="3">
    <location>
        <begin position="1"/>
        <end position="51"/>
    </location>
</feature>
<dbReference type="STRING" id="6526.A0A2C9LR23"/>
<feature type="compositionally biased region" description="Acidic residues" evidence="3">
    <location>
        <begin position="14"/>
        <end position="24"/>
    </location>
</feature>
<organism evidence="4 5">
    <name type="scientific">Biomphalaria glabrata</name>
    <name type="common">Bloodfluke planorb</name>
    <name type="synonym">Freshwater snail</name>
    <dbReference type="NCBI Taxonomy" id="6526"/>
    <lineage>
        <taxon>Eukaryota</taxon>
        <taxon>Metazoa</taxon>
        <taxon>Spiralia</taxon>
        <taxon>Lophotrochozoa</taxon>
        <taxon>Mollusca</taxon>
        <taxon>Gastropoda</taxon>
        <taxon>Heterobranchia</taxon>
        <taxon>Euthyneura</taxon>
        <taxon>Panpulmonata</taxon>
        <taxon>Hygrophila</taxon>
        <taxon>Lymnaeoidea</taxon>
        <taxon>Planorbidae</taxon>
        <taxon>Biomphalaria</taxon>
    </lineage>
</organism>
<reference evidence="4" key="1">
    <citation type="submission" date="2020-05" db="UniProtKB">
        <authorList>
            <consortium name="EnsemblMetazoa"/>
        </authorList>
    </citation>
    <scope>IDENTIFICATION</scope>
    <source>
        <strain evidence="4">BB02</strain>
    </source>
</reference>
<protein>
    <recommendedName>
        <fullName evidence="2">RRP15-like protein</fullName>
    </recommendedName>
</protein>
<dbReference type="OrthoDB" id="20949at2759"/>
<dbReference type="RefSeq" id="XP_013069794.2">
    <property type="nucleotide sequence ID" value="XM_013214340.2"/>
</dbReference>
<dbReference type="VEuPathDB" id="VectorBase:BGLB033985"/>
<dbReference type="GO" id="GO:0000470">
    <property type="term" value="P:maturation of LSU-rRNA"/>
    <property type="evidence" value="ECO:0007669"/>
    <property type="project" value="TreeGrafter"/>
</dbReference>
<dbReference type="Pfam" id="PF07890">
    <property type="entry name" value="Rrp15p"/>
    <property type="match status" value="1"/>
</dbReference>
<dbReference type="EnsemblMetazoa" id="BGLB033985-RA">
    <property type="protein sequence ID" value="BGLB033985-PA"/>
    <property type="gene ID" value="BGLB033985"/>
</dbReference>